<evidence type="ECO:0000256" key="1">
    <source>
        <dbReference type="ARBA" id="ARBA00009175"/>
    </source>
</evidence>
<dbReference type="Pfam" id="PF13531">
    <property type="entry name" value="SBP_bac_11"/>
    <property type="match status" value="1"/>
</dbReference>
<dbReference type="PROSITE" id="PS51257">
    <property type="entry name" value="PROKAR_LIPOPROTEIN"/>
    <property type="match status" value="1"/>
</dbReference>
<dbReference type="EMBL" id="DSPX01000066">
    <property type="protein sequence ID" value="HGG00383.1"/>
    <property type="molecule type" value="Genomic_DNA"/>
</dbReference>
<evidence type="ECO:0000256" key="2">
    <source>
        <dbReference type="ARBA" id="ARBA00022505"/>
    </source>
</evidence>
<dbReference type="NCBIfam" id="TIGR01256">
    <property type="entry name" value="modA"/>
    <property type="match status" value="1"/>
</dbReference>
<feature type="binding site" evidence="5">
    <location>
        <position position="202"/>
    </location>
    <ligand>
        <name>molybdate</name>
        <dbReference type="ChEBI" id="CHEBI:36264"/>
    </ligand>
</feature>
<comment type="similarity">
    <text evidence="1">Belongs to the bacterial solute-binding protein ModA family.</text>
</comment>
<dbReference type="Gene3D" id="3.40.190.10">
    <property type="entry name" value="Periplasmic binding protein-like II"/>
    <property type="match status" value="2"/>
</dbReference>
<dbReference type="GO" id="GO:0015689">
    <property type="term" value="P:molybdate ion transport"/>
    <property type="evidence" value="ECO:0007669"/>
    <property type="project" value="InterPro"/>
</dbReference>
<dbReference type="AlphaFoldDB" id="A0A7C3ZJ08"/>
<dbReference type="InterPro" id="IPR005950">
    <property type="entry name" value="ModA"/>
</dbReference>
<comment type="caution">
    <text evidence="6">The sequence shown here is derived from an EMBL/GenBank/DDBJ whole genome shotgun (WGS) entry which is preliminary data.</text>
</comment>
<keyword evidence="3 5" id="KW-0479">Metal-binding</keyword>
<evidence type="ECO:0000256" key="3">
    <source>
        <dbReference type="ARBA" id="ARBA00022723"/>
    </source>
</evidence>
<feature type="binding site" evidence="5">
    <location>
        <position position="75"/>
    </location>
    <ligand>
        <name>molybdate</name>
        <dbReference type="ChEBI" id="CHEBI:36264"/>
    </ligand>
</feature>
<evidence type="ECO:0000256" key="5">
    <source>
        <dbReference type="PIRSR" id="PIRSR004846-1"/>
    </source>
</evidence>
<feature type="binding site" evidence="5">
    <location>
        <position position="184"/>
    </location>
    <ligand>
        <name>molybdate</name>
        <dbReference type="ChEBI" id="CHEBI:36264"/>
    </ligand>
</feature>
<accession>A0A7C3ZJ08</accession>
<dbReference type="GO" id="GO:0046872">
    <property type="term" value="F:metal ion binding"/>
    <property type="evidence" value="ECO:0007669"/>
    <property type="project" value="UniProtKB-KW"/>
</dbReference>
<name>A0A7C3ZJ08_9CYAN</name>
<dbReference type="CDD" id="cd13537">
    <property type="entry name" value="PBP2_YvgL_like"/>
    <property type="match status" value="1"/>
</dbReference>
<proteinExistence type="inferred from homology"/>
<keyword evidence="4" id="KW-0732">Signal</keyword>
<dbReference type="PANTHER" id="PTHR30632">
    <property type="entry name" value="MOLYBDATE-BINDING PERIPLASMIC PROTEIN"/>
    <property type="match status" value="1"/>
</dbReference>
<keyword evidence="2 5" id="KW-0500">Molybdenum</keyword>
<dbReference type="SUPFAM" id="SSF53850">
    <property type="entry name" value="Periplasmic binding protein-like II"/>
    <property type="match status" value="1"/>
</dbReference>
<dbReference type="InterPro" id="IPR041879">
    <property type="entry name" value="YvgL-like_PBP2"/>
</dbReference>
<dbReference type="InterPro" id="IPR050682">
    <property type="entry name" value="ModA/WtpA"/>
</dbReference>
<dbReference type="GO" id="GO:0030973">
    <property type="term" value="F:molybdate ion binding"/>
    <property type="evidence" value="ECO:0007669"/>
    <property type="project" value="UniProtKB-ARBA"/>
</dbReference>
<protein>
    <submittedName>
        <fullName evidence="6">Molybdate ABC transporter substrate-binding protein</fullName>
    </submittedName>
</protein>
<evidence type="ECO:0000256" key="4">
    <source>
        <dbReference type="ARBA" id="ARBA00022729"/>
    </source>
</evidence>
<dbReference type="FunFam" id="3.40.190.10:FF:000035">
    <property type="entry name" value="Molybdate ABC transporter substrate-binding protein"/>
    <property type="match status" value="1"/>
</dbReference>
<gene>
    <name evidence="6" type="primary">modA</name>
    <name evidence="6" type="ORF">ENR15_06955</name>
</gene>
<feature type="binding site" evidence="5">
    <location>
        <position position="47"/>
    </location>
    <ligand>
        <name>molybdate</name>
        <dbReference type="ChEBI" id="CHEBI:36264"/>
    </ligand>
</feature>
<organism evidence="6">
    <name type="scientific">Planktothricoides sp. SpSt-374</name>
    <dbReference type="NCBI Taxonomy" id="2282167"/>
    <lineage>
        <taxon>Bacteria</taxon>
        <taxon>Bacillati</taxon>
        <taxon>Cyanobacteriota</taxon>
        <taxon>Cyanophyceae</taxon>
        <taxon>Oscillatoriophycideae</taxon>
        <taxon>Oscillatoriales</taxon>
        <taxon>Oscillatoriaceae</taxon>
        <taxon>Planktothricoides</taxon>
    </lineage>
</organism>
<evidence type="ECO:0000313" key="6">
    <source>
        <dbReference type="EMBL" id="HGG00383.1"/>
    </source>
</evidence>
<dbReference type="GO" id="GO:1901359">
    <property type="term" value="F:tungstate binding"/>
    <property type="evidence" value="ECO:0007669"/>
    <property type="project" value="UniProtKB-ARBA"/>
</dbReference>
<reference evidence="6" key="1">
    <citation type="journal article" date="2020" name="mSystems">
        <title>Genome- and Community-Level Interaction Insights into Carbon Utilization and Element Cycling Functions of Hydrothermarchaeota in Hydrothermal Sediment.</title>
        <authorList>
            <person name="Zhou Z."/>
            <person name="Liu Y."/>
            <person name="Xu W."/>
            <person name="Pan J."/>
            <person name="Luo Z.H."/>
            <person name="Li M."/>
        </authorList>
    </citation>
    <scope>NUCLEOTIDE SEQUENCE [LARGE SCALE GENOMIC DNA]</scope>
    <source>
        <strain evidence="6">SpSt-374</strain>
    </source>
</reference>
<dbReference type="PIRSF" id="PIRSF004846">
    <property type="entry name" value="ModA"/>
    <property type="match status" value="1"/>
</dbReference>
<feature type="binding site" evidence="5">
    <location>
        <position position="157"/>
    </location>
    <ligand>
        <name>molybdate</name>
        <dbReference type="ChEBI" id="CHEBI:36264"/>
    </ligand>
</feature>
<dbReference type="PANTHER" id="PTHR30632:SF0">
    <property type="entry name" value="SULFATE-BINDING PROTEIN"/>
    <property type="match status" value="1"/>
</dbReference>
<sequence length="291" mass="30790">MEENMKKMAAACGTVLALFWLSACGQNSPVETKDAVAKNLTVAVAVSLKEAMTEASSAYKEEQPNVMITYTFGSSGTLQQQIEQGAPVDLFISAASKQIDALESKGLVEVGARTNLLENQVVAVAPVNATTTIDDFRDLASDQVKQIGVGAPESVPAGEYAKQVLSFLGIWEQLQPKLVFAKDVRQVLTYVETGNVDVGIVYGTDAKLSDQVKVVALAPVGSHAPVIYPAAVIKGGKNAAAAKEFVEFLAQSDRATAIFAKYGFTKITPGPSSAVPLHISQNLRIPAHARP</sequence>